<dbReference type="Proteomes" id="UP000319257">
    <property type="component" value="Unassembled WGS sequence"/>
</dbReference>
<evidence type="ECO:0000256" key="7">
    <source>
        <dbReference type="ARBA" id="ARBA00023033"/>
    </source>
</evidence>
<dbReference type="GO" id="GO:0004497">
    <property type="term" value="F:monooxygenase activity"/>
    <property type="evidence" value="ECO:0007669"/>
    <property type="project" value="UniProtKB-KW"/>
</dbReference>
<dbReference type="InterPro" id="IPR001128">
    <property type="entry name" value="Cyt_P450"/>
</dbReference>
<comment type="cofactor">
    <cofactor evidence="1 8">
        <name>heme</name>
        <dbReference type="ChEBI" id="CHEBI:30413"/>
    </cofactor>
</comment>
<feature type="transmembrane region" description="Helical" evidence="9">
    <location>
        <begin position="68"/>
        <end position="88"/>
    </location>
</feature>
<dbReference type="PRINTS" id="PR00385">
    <property type="entry name" value="P450"/>
</dbReference>
<feature type="binding site" description="axial binding residue" evidence="8">
    <location>
        <position position="487"/>
    </location>
    <ligand>
        <name>heme</name>
        <dbReference type="ChEBI" id="CHEBI:30413"/>
    </ligand>
    <ligandPart>
        <name>Fe</name>
        <dbReference type="ChEBI" id="CHEBI:18248"/>
    </ligandPart>
</feature>
<dbReference type="PANTHER" id="PTHR24305:SF187">
    <property type="entry name" value="P450, PUTATIVE (EUROFUNG)-RELATED"/>
    <property type="match status" value="1"/>
</dbReference>
<keyword evidence="11" id="KW-1185">Reference proteome</keyword>
<dbReference type="PRINTS" id="PR00465">
    <property type="entry name" value="EP450IV"/>
</dbReference>
<feature type="transmembrane region" description="Helical" evidence="9">
    <location>
        <begin position="37"/>
        <end position="56"/>
    </location>
</feature>
<name>A0A507APW1_9PEZI</name>
<gene>
    <name evidence="10" type="ORF">E0L32_006765</name>
</gene>
<dbReference type="InterPro" id="IPR050121">
    <property type="entry name" value="Cytochrome_P450_monoxygenase"/>
</dbReference>
<dbReference type="CDD" id="cd11061">
    <property type="entry name" value="CYP67-like"/>
    <property type="match status" value="1"/>
</dbReference>
<dbReference type="Pfam" id="PF00067">
    <property type="entry name" value="p450"/>
    <property type="match status" value="1"/>
</dbReference>
<dbReference type="GeneID" id="41974212"/>
<accession>A0A507APW1</accession>
<dbReference type="STRING" id="1093900.A0A507APW1"/>
<keyword evidence="5" id="KW-0560">Oxidoreductase</keyword>
<keyword evidence="7" id="KW-0503">Monooxygenase</keyword>
<evidence type="ECO:0000256" key="3">
    <source>
        <dbReference type="ARBA" id="ARBA00022617"/>
    </source>
</evidence>
<dbReference type="OrthoDB" id="6692864at2759"/>
<keyword evidence="4 8" id="KW-0479">Metal-binding</keyword>
<dbReference type="EMBL" id="SKBQ01000039">
    <property type="protein sequence ID" value="TPX12885.1"/>
    <property type="molecule type" value="Genomic_DNA"/>
</dbReference>
<dbReference type="GO" id="GO:0005506">
    <property type="term" value="F:iron ion binding"/>
    <property type="evidence" value="ECO:0007669"/>
    <property type="project" value="InterPro"/>
</dbReference>
<dbReference type="InParanoid" id="A0A507APW1"/>
<dbReference type="AlphaFoldDB" id="A0A507APW1"/>
<protein>
    <recommendedName>
        <fullName evidence="12">Cytochrome P450</fullName>
    </recommendedName>
</protein>
<dbReference type="PANTHER" id="PTHR24305">
    <property type="entry name" value="CYTOCHROME P450"/>
    <property type="match status" value="1"/>
</dbReference>
<dbReference type="InterPro" id="IPR036396">
    <property type="entry name" value="Cyt_P450_sf"/>
</dbReference>
<evidence type="ECO:0000256" key="8">
    <source>
        <dbReference type="PIRSR" id="PIRSR602403-1"/>
    </source>
</evidence>
<evidence type="ECO:0000313" key="11">
    <source>
        <dbReference type="Proteomes" id="UP000319257"/>
    </source>
</evidence>
<dbReference type="SUPFAM" id="SSF48264">
    <property type="entry name" value="Cytochrome P450"/>
    <property type="match status" value="1"/>
</dbReference>
<evidence type="ECO:0000256" key="6">
    <source>
        <dbReference type="ARBA" id="ARBA00023004"/>
    </source>
</evidence>
<keyword evidence="9" id="KW-0812">Transmembrane</keyword>
<evidence type="ECO:0000256" key="9">
    <source>
        <dbReference type="SAM" id="Phobius"/>
    </source>
</evidence>
<keyword evidence="6 8" id="KW-0408">Iron</keyword>
<evidence type="ECO:0000256" key="5">
    <source>
        <dbReference type="ARBA" id="ARBA00023002"/>
    </source>
</evidence>
<keyword evidence="3 8" id="KW-0349">Heme</keyword>
<comment type="caution">
    <text evidence="10">The sequence shown here is derived from an EMBL/GenBank/DDBJ whole genome shotgun (WGS) entry which is preliminary data.</text>
</comment>
<feature type="transmembrane region" description="Helical" evidence="9">
    <location>
        <begin position="6"/>
        <end position="25"/>
    </location>
</feature>
<dbReference type="InterPro" id="IPR002403">
    <property type="entry name" value="Cyt_P450_E_grp-IV"/>
</dbReference>
<dbReference type="GO" id="GO:0016705">
    <property type="term" value="F:oxidoreductase activity, acting on paired donors, with incorporation or reduction of molecular oxygen"/>
    <property type="evidence" value="ECO:0007669"/>
    <property type="project" value="InterPro"/>
</dbReference>
<keyword evidence="9" id="KW-1133">Transmembrane helix</keyword>
<sequence>MIDIRATLAKQIAFAAGVVLHLAVFRIGEWDMATTSLINTFALLPLVATALLSRVFPDVYSSLLQTATAAATLEGFLILGVYTSMMIYRGWFHRLRKFPGPFLARFSNLYITALSAKNLHLYNEVQRLHQKYGDFVRVGPSEISINDPGALPLLQTNPTKGPWYNVLQPRISLQVIRDKNEHLVRRKIWDRAFSAKALRDYEPRVIRHANNLLEHLARTEGQPINVSDWFNFFSFDVMGDLAWGKSFNMLRDGIKHYFMVVLHADMTNIGLFSHMLWLFPIFKATPILNAEHRRFWDWLKVQVSERRRKEPELPDVFSPLLEAHNAKAKPTAQEELDLEGDAYLIAVAGSDTVAASLGSLFFELACDQDSLKKLQGEVDELFEAQEEVTIRSLANLPFLDAVINEALRLHPPVPSGVQRVIPSQGMHIGDTFIPADTLVQVPTYTQLRDVRNFEKPDEFAPERWTTKPEMVKEAGVFMPFGTGRYMCIGKQLALMEIRWVTAQIVRRWDVAFAPDQGKEAFIEGQRDTFTLVLPTLNLIFTRRA</sequence>
<dbReference type="RefSeq" id="XP_030994596.1">
    <property type="nucleotide sequence ID" value="XM_031141433.1"/>
</dbReference>
<organism evidence="10 11">
    <name type="scientific">Thyridium curvatum</name>
    <dbReference type="NCBI Taxonomy" id="1093900"/>
    <lineage>
        <taxon>Eukaryota</taxon>
        <taxon>Fungi</taxon>
        <taxon>Dikarya</taxon>
        <taxon>Ascomycota</taxon>
        <taxon>Pezizomycotina</taxon>
        <taxon>Sordariomycetes</taxon>
        <taxon>Sordariomycetidae</taxon>
        <taxon>Thyridiales</taxon>
        <taxon>Thyridiaceae</taxon>
        <taxon>Thyridium</taxon>
    </lineage>
</organism>
<evidence type="ECO:0000256" key="1">
    <source>
        <dbReference type="ARBA" id="ARBA00001971"/>
    </source>
</evidence>
<keyword evidence="9" id="KW-0472">Membrane</keyword>
<evidence type="ECO:0000256" key="2">
    <source>
        <dbReference type="ARBA" id="ARBA00010617"/>
    </source>
</evidence>
<reference evidence="10 11" key="1">
    <citation type="submission" date="2019-06" db="EMBL/GenBank/DDBJ databases">
        <title>Draft genome sequence of the filamentous fungus Phialemoniopsis curvata isolated from diesel fuel.</title>
        <authorList>
            <person name="Varaljay V.A."/>
            <person name="Lyon W.J."/>
            <person name="Crouch A.L."/>
            <person name="Drake C.E."/>
            <person name="Hollomon J.M."/>
            <person name="Nadeau L.J."/>
            <person name="Nunn H.S."/>
            <person name="Stevenson B.S."/>
            <person name="Bojanowski C.L."/>
            <person name="Crookes-Goodson W.J."/>
        </authorList>
    </citation>
    <scope>NUCLEOTIDE SEQUENCE [LARGE SCALE GENOMIC DNA]</scope>
    <source>
        <strain evidence="10 11">D216</strain>
    </source>
</reference>
<dbReference type="GO" id="GO:0020037">
    <property type="term" value="F:heme binding"/>
    <property type="evidence" value="ECO:0007669"/>
    <property type="project" value="InterPro"/>
</dbReference>
<comment type="similarity">
    <text evidence="2">Belongs to the cytochrome P450 family.</text>
</comment>
<evidence type="ECO:0008006" key="12">
    <source>
        <dbReference type="Google" id="ProtNLM"/>
    </source>
</evidence>
<proteinExistence type="inferred from homology"/>
<evidence type="ECO:0000256" key="4">
    <source>
        <dbReference type="ARBA" id="ARBA00022723"/>
    </source>
</evidence>
<evidence type="ECO:0000313" key="10">
    <source>
        <dbReference type="EMBL" id="TPX12885.1"/>
    </source>
</evidence>
<dbReference type="Gene3D" id="1.10.630.10">
    <property type="entry name" value="Cytochrome P450"/>
    <property type="match status" value="1"/>
</dbReference>